<feature type="transmembrane region" description="Helical" evidence="6">
    <location>
        <begin position="146"/>
        <end position="171"/>
    </location>
</feature>
<proteinExistence type="predicted"/>
<keyword evidence="4 6" id="KW-0472">Membrane</keyword>
<evidence type="ECO:0000259" key="7">
    <source>
        <dbReference type="Pfam" id="PF01284"/>
    </source>
</evidence>
<reference evidence="8 9" key="1">
    <citation type="journal article" date="2024" name="IMA Fungus">
        <title>Apiospora arundinis, a panoply of carbohydrate-active enzymes and secondary metabolites.</title>
        <authorList>
            <person name="Sorensen T."/>
            <person name="Petersen C."/>
            <person name="Muurmann A.T."/>
            <person name="Christiansen J.V."/>
            <person name="Brundto M.L."/>
            <person name="Overgaard C.K."/>
            <person name="Boysen A.T."/>
            <person name="Wollenberg R.D."/>
            <person name="Larsen T.O."/>
            <person name="Sorensen J.L."/>
            <person name="Nielsen K.L."/>
            <person name="Sondergaard T.E."/>
        </authorList>
    </citation>
    <scope>NUCLEOTIDE SEQUENCE [LARGE SCALE GENOMIC DNA]</scope>
    <source>
        <strain evidence="8 9">AAU 773</strain>
    </source>
</reference>
<feature type="compositionally biased region" description="Low complexity" evidence="5">
    <location>
        <begin position="320"/>
        <end position="348"/>
    </location>
</feature>
<keyword evidence="2 6" id="KW-0812">Transmembrane</keyword>
<feature type="region of interest" description="Disordered" evidence="5">
    <location>
        <begin position="221"/>
        <end position="348"/>
    </location>
</feature>
<dbReference type="EMBL" id="JAPCWZ010000003">
    <property type="protein sequence ID" value="KAK8873318.1"/>
    <property type="molecule type" value="Genomic_DNA"/>
</dbReference>
<feature type="transmembrane region" description="Helical" evidence="6">
    <location>
        <begin position="89"/>
        <end position="109"/>
    </location>
</feature>
<keyword evidence="3 6" id="KW-1133">Transmembrane helix</keyword>
<evidence type="ECO:0000256" key="4">
    <source>
        <dbReference type="ARBA" id="ARBA00023136"/>
    </source>
</evidence>
<evidence type="ECO:0000256" key="3">
    <source>
        <dbReference type="ARBA" id="ARBA00022989"/>
    </source>
</evidence>
<gene>
    <name evidence="8" type="ORF">PGQ11_003832</name>
</gene>
<dbReference type="PANTHER" id="PTHR37451:SF4">
    <property type="entry name" value="MARVEL DOMAIN-CONTAINING PROTEIN"/>
    <property type="match status" value="1"/>
</dbReference>
<evidence type="ECO:0000313" key="8">
    <source>
        <dbReference type="EMBL" id="KAK8873318.1"/>
    </source>
</evidence>
<dbReference type="Pfam" id="PF01284">
    <property type="entry name" value="MARVEL"/>
    <property type="match status" value="1"/>
</dbReference>
<protein>
    <recommendedName>
        <fullName evidence="7">MARVEL domain-containing protein</fullName>
    </recommendedName>
</protein>
<dbReference type="Proteomes" id="UP001390339">
    <property type="component" value="Unassembled WGS sequence"/>
</dbReference>
<feature type="domain" description="MARVEL" evidence="7">
    <location>
        <begin position="21"/>
        <end position="118"/>
    </location>
</feature>
<sequence length="348" mass="37582">MDVRARKHGYEIIPTPVWVMVVRIIQIVLSVIAIGLAGWWIHGLYLNELGFVIACCVFTWIISLYNILSEKVSGCRSGYNTWATLSLDGLMVIFWLAAMGATAAARGAFKYSVTATCTSDGSAINSGHCDILRRYTETVGVATQGALAILSGLAGICALIMLLYVASFAYVCHFFRLSYTEANAMPDPEKQQNGAAVPTAGAPAGTAAAAPAYAMTPQQPVAQQGVQYGSPQQPQQQQQQQPQYQYQGQQQQQPQQQQSPMTPQATNMGYAQQTGYAQPTQGAGYTQQAQGTGYVQQPQGAVYNQSHTPDPYTQQNMQTQPHSPGQVGQQQQQQYPYGPGMSPQGPGQ</sequence>
<dbReference type="InterPro" id="IPR008253">
    <property type="entry name" value="Marvel"/>
</dbReference>
<feature type="transmembrane region" description="Helical" evidence="6">
    <location>
        <begin position="21"/>
        <end position="43"/>
    </location>
</feature>
<feature type="compositionally biased region" description="Polar residues" evidence="5">
    <location>
        <begin position="261"/>
        <end position="276"/>
    </location>
</feature>
<evidence type="ECO:0000256" key="5">
    <source>
        <dbReference type="SAM" id="MobiDB-lite"/>
    </source>
</evidence>
<feature type="compositionally biased region" description="Low complexity" evidence="5">
    <location>
        <begin position="221"/>
        <end position="260"/>
    </location>
</feature>
<evidence type="ECO:0000256" key="6">
    <source>
        <dbReference type="SAM" id="Phobius"/>
    </source>
</evidence>
<feature type="transmembrane region" description="Helical" evidence="6">
    <location>
        <begin position="49"/>
        <end position="68"/>
    </location>
</feature>
<evidence type="ECO:0000313" key="9">
    <source>
        <dbReference type="Proteomes" id="UP001390339"/>
    </source>
</evidence>
<feature type="compositionally biased region" description="Low complexity" evidence="5">
    <location>
        <begin position="277"/>
        <end position="299"/>
    </location>
</feature>
<dbReference type="PANTHER" id="PTHR37451">
    <property type="entry name" value="MARVEL DOMAIN"/>
    <property type="match status" value="1"/>
</dbReference>
<evidence type="ECO:0000256" key="2">
    <source>
        <dbReference type="ARBA" id="ARBA00022692"/>
    </source>
</evidence>
<comment type="caution">
    <text evidence="8">The sequence shown here is derived from an EMBL/GenBank/DDBJ whole genome shotgun (WGS) entry which is preliminary data.</text>
</comment>
<comment type="subcellular location">
    <subcellularLocation>
        <location evidence="1">Membrane</location>
        <topology evidence="1">Multi-pass membrane protein</topology>
    </subcellularLocation>
</comment>
<keyword evidence="9" id="KW-1185">Reference proteome</keyword>
<name>A0ABR2J699_9PEZI</name>
<evidence type="ECO:0000256" key="1">
    <source>
        <dbReference type="ARBA" id="ARBA00004141"/>
    </source>
</evidence>
<accession>A0ABR2J699</accession>
<organism evidence="8 9">
    <name type="scientific">Apiospora arundinis</name>
    <dbReference type="NCBI Taxonomy" id="335852"/>
    <lineage>
        <taxon>Eukaryota</taxon>
        <taxon>Fungi</taxon>
        <taxon>Dikarya</taxon>
        <taxon>Ascomycota</taxon>
        <taxon>Pezizomycotina</taxon>
        <taxon>Sordariomycetes</taxon>
        <taxon>Xylariomycetidae</taxon>
        <taxon>Amphisphaeriales</taxon>
        <taxon>Apiosporaceae</taxon>
        <taxon>Apiospora</taxon>
    </lineage>
</organism>
<feature type="compositionally biased region" description="Polar residues" evidence="5">
    <location>
        <begin position="302"/>
        <end position="319"/>
    </location>
</feature>